<sequence length="141" mass="15044">MEPTQRPYGAPQPAEIDTTEDRSGSVHPLDFNDPDGEGPAGFTGDGLGTDYEASPERVQEAGLTGASTLDHHQTMDDLSPETLLRDDGSESYEESEESSAPADLQLNPVDEDEIGGGDGLDEAELARLDPLDGKRWDGEAE</sequence>
<dbReference type="GO" id="GO:0016301">
    <property type="term" value="F:kinase activity"/>
    <property type="evidence" value="ECO:0007669"/>
    <property type="project" value="UniProtKB-KW"/>
</dbReference>
<feature type="region of interest" description="Disordered" evidence="1">
    <location>
        <begin position="1"/>
        <end position="141"/>
    </location>
</feature>
<gene>
    <name evidence="2" type="ORF">HBH25_22390</name>
</gene>
<keyword evidence="2" id="KW-0418">Kinase</keyword>
<feature type="compositionally biased region" description="Gly residues" evidence="1">
    <location>
        <begin position="38"/>
        <end position="47"/>
    </location>
</feature>
<keyword evidence="3" id="KW-1185">Reference proteome</keyword>
<dbReference type="EMBL" id="JAAVJI010000025">
    <property type="protein sequence ID" value="NJP03579.1"/>
    <property type="molecule type" value="Genomic_DNA"/>
</dbReference>
<protein>
    <submittedName>
        <fullName evidence="2">Serine kinase/phosphatase</fullName>
    </submittedName>
</protein>
<evidence type="ECO:0000313" key="3">
    <source>
        <dbReference type="Proteomes" id="UP000746535"/>
    </source>
</evidence>
<evidence type="ECO:0000256" key="1">
    <source>
        <dbReference type="SAM" id="MobiDB-lite"/>
    </source>
</evidence>
<accession>A0ABX0YMP8</accession>
<evidence type="ECO:0000313" key="2">
    <source>
        <dbReference type="EMBL" id="NJP03579.1"/>
    </source>
</evidence>
<reference evidence="2 3" key="1">
    <citation type="submission" date="2020-03" db="EMBL/GenBank/DDBJ databases">
        <authorList>
            <person name="Wang L."/>
            <person name="He N."/>
            <person name="Li Y."/>
            <person name="Fang Y."/>
            <person name="Zhang F."/>
        </authorList>
    </citation>
    <scope>NUCLEOTIDE SEQUENCE [LARGE SCALE GENOMIC DNA]</scope>
    <source>
        <strain evidence="3">hsmgli-8</strain>
    </source>
</reference>
<dbReference type="RefSeq" id="WP_168086154.1">
    <property type="nucleotide sequence ID" value="NZ_JAAVJI010000025.1"/>
</dbReference>
<name>A0ABX0YMP8_9PSED</name>
<dbReference type="Proteomes" id="UP000746535">
    <property type="component" value="Unassembled WGS sequence"/>
</dbReference>
<keyword evidence="2" id="KW-0808">Transferase</keyword>
<feature type="compositionally biased region" description="Acidic residues" evidence="1">
    <location>
        <begin position="109"/>
        <end position="123"/>
    </location>
</feature>
<comment type="caution">
    <text evidence="2">The sequence shown here is derived from an EMBL/GenBank/DDBJ whole genome shotgun (WGS) entry which is preliminary data.</text>
</comment>
<feature type="compositionally biased region" description="Basic and acidic residues" evidence="1">
    <location>
        <begin position="124"/>
        <end position="141"/>
    </location>
</feature>
<organism evidence="2 3">
    <name type="scientific">Pseudomonas quercus</name>
    <dbReference type="NCBI Taxonomy" id="2722792"/>
    <lineage>
        <taxon>Bacteria</taxon>
        <taxon>Pseudomonadati</taxon>
        <taxon>Pseudomonadota</taxon>
        <taxon>Gammaproteobacteria</taxon>
        <taxon>Pseudomonadales</taxon>
        <taxon>Pseudomonadaceae</taxon>
        <taxon>Pseudomonas</taxon>
    </lineage>
</organism>
<proteinExistence type="predicted"/>